<feature type="compositionally biased region" description="Low complexity" evidence="1">
    <location>
        <begin position="383"/>
        <end position="394"/>
    </location>
</feature>
<evidence type="ECO:0000313" key="3">
    <source>
        <dbReference type="EMBL" id="KAF1810664.1"/>
    </source>
</evidence>
<dbReference type="InterPro" id="IPR035999">
    <property type="entry name" value="Sec7_dom_sf"/>
</dbReference>
<reference evidence="3 5" key="1">
    <citation type="submission" date="2020-01" db="EMBL/GenBank/DDBJ databases">
        <authorList>
            <consortium name="DOE Joint Genome Institute"/>
            <person name="Haridas S."/>
            <person name="Albert R."/>
            <person name="Binder M."/>
            <person name="Bloem J."/>
            <person name="Labutti K."/>
            <person name="Salamov A."/>
            <person name="Andreopoulos B."/>
            <person name="Baker S.E."/>
            <person name="Barry K."/>
            <person name="Bills G."/>
            <person name="Bluhm B.H."/>
            <person name="Cannon C."/>
            <person name="Castanera R."/>
            <person name="Culley D.E."/>
            <person name="Daum C."/>
            <person name="Ezra D."/>
            <person name="Gonzalez J.B."/>
            <person name="Henrissat B."/>
            <person name="Kuo A."/>
            <person name="Liang C."/>
            <person name="Lipzen A."/>
            <person name="Lutzoni F."/>
            <person name="Magnuson J."/>
            <person name="Mondo S."/>
            <person name="Nolan M."/>
            <person name="Ohm R."/>
            <person name="Pangilinan J."/>
            <person name="Park H.-J."/>
            <person name="Ramirez L."/>
            <person name="Alfaro M."/>
            <person name="Sun H."/>
            <person name="Tritt A."/>
            <person name="Yoshinaga Y."/>
            <person name="Zwiers L.-H."/>
            <person name="Turgeon B.G."/>
            <person name="Goodwin S.B."/>
            <person name="Spatafora J.W."/>
            <person name="Crous P.W."/>
            <person name="Grigoriev I.V."/>
        </authorList>
    </citation>
    <scope>NUCLEOTIDE SEQUENCE</scope>
    <source>
        <strain evidence="3 5">CBS 781.70</strain>
    </source>
</reference>
<dbReference type="Proteomes" id="UP000504638">
    <property type="component" value="Unplaced"/>
</dbReference>
<dbReference type="SMART" id="SM00222">
    <property type="entry name" value="Sec7"/>
    <property type="match status" value="1"/>
</dbReference>
<evidence type="ECO:0000313" key="4">
    <source>
        <dbReference type="Proteomes" id="UP000504638"/>
    </source>
</evidence>
<organism evidence="3">
    <name type="scientific">Eremomyces bilateralis CBS 781.70</name>
    <dbReference type="NCBI Taxonomy" id="1392243"/>
    <lineage>
        <taxon>Eukaryota</taxon>
        <taxon>Fungi</taxon>
        <taxon>Dikarya</taxon>
        <taxon>Ascomycota</taxon>
        <taxon>Pezizomycotina</taxon>
        <taxon>Dothideomycetes</taxon>
        <taxon>Dothideomycetes incertae sedis</taxon>
        <taxon>Eremomycetales</taxon>
        <taxon>Eremomycetaceae</taxon>
        <taxon>Eremomyces</taxon>
    </lineage>
</organism>
<dbReference type="OrthoDB" id="2157641at2759"/>
<evidence type="ECO:0000259" key="2">
    <source>
        <dbReference type="PROSITE" id="PS50190"/>
    </source>
</evidence>
<feature type="region of interest" description="Disordered" evidence="1">
    <location>
        <begin position="219"/>
        <end position="247"/>
    </location>
</feature>
<dbReference type="PROSITE" id="PS50190">
    <property type="entry name" value="SEC7"/>
    <property type="match status" value="1"/>
</dbReference>
<accession>A0A6G1FY11</accession>
<dbReference type="Gene3D" id="1.10.1000.11">
    <property type="entry name" value="Arf Nucleotide-binding Site Opener,domain 2"/>
    <property type="match status" value="1"/>
</dbReference>
<dbReference type="InterPro" id="IPR000904">
    <property type="entry name" value="Sec7_dom"/>
</dbReference>
<name>A0A6G1FY11_9PEZI</name>
<dbReference type="InterPro" id="IPR041681">
    <property type="entry name" value="PH_9"/>
</dbReference>
<feature type="domain" description="SEC7" evidence="2">
    <location>
        <begin position="47"/>
        <end position="211"/>
    </location>
</feature>
<reference evidence="5" key="2">
    <citation type="submission" date="2020-04" db="EMBL/GenBank/DDBJ databases">
        <authorList>
            <consortium name="NCBI Genome Project"/>
        </authorList>
    </citation>
    <scope>NUCLEOTIDE SEQUENCE</scope>
    <source>
        <strain evidence="5">CBS 781.70</strain>
    </source>
</reference>
<protein>
    <submittedName>
        <fullName evidence="3 5">SEC7-like protein</fullName>
    </submittedName>
</protein>
<dbReference type="Pfam" id="PF01369">
    <property type="entry name" value="Sec7"/>
    <property type="match status" value="1"/>
</dbReference>
<evidence type="ECO:0000256" key="1">
    <source>
        <dbReference type="SAM" id="MobiDB-lite"/>
    </source>
</evidence>
<dbReference type="GO" id="GO:0032012">
    <property type="term" value="P:regulation of ARF protein signal transduction"/>
    <property type="evidence" value="ECO:0007669"/>
    <property type="project" value="InterPro"/>
</dbReference>
<feature type="compositionally biased region" description="Low complexity" evidence="1">
    <location>
        <begin position="227"/>
        <end position="241"/>
    </location>
</feature>
<dbReference type="AlphaFoldDB" id="A0A6G1FY11"/>
<sequence length="820" mass="90347">MDLSALDALDGVSPVSTDANANEEFASATSLPVVRVDTQEEEPKDEEKDPLPIDQEPDDEDREHAQKIFDGDESFLKKDLAAAWLGERVPRHARTRKAYMELFDWSGYNILLAFRDLCTRLVVKAESQQLDRVIDAFSQRWCACNLSHGFKSPDVVHTIAYSILMLNTDLHIADINERMTRSQFVKNTLPTIRRIADESAGDLQVEEVTTIRPTSTQIRFPLPWSQDSDTNKTSSSPTSPNFPATDAVDTIRGSLDAKRPAPLDTQNPGDACTVLVHTPYKGNMKGWEAQLEVVLREFYNSIRAQRLPLHGVTTANGHMLGEQQSNNSLAVMAGNVLRRTPSVLSKAPSDTVSYRGRADLRSMTGRWMPSKTRSRPRLTPGLTSSSTMGSSSRTSFDDGSVWSPATSHSTWSKYRHNSFMSVESLGSMSNAADYQRSIGFANALSQAIVREGSMNFGGSAVNLSEEMGNGGVALLEDESLELEGPPWAKEGILQHRHHLERVDRAGKDSKKDKGWAEAFAVIEKGVMRLFLFKHGAGKDSSSSSPAPFAPVGGGNWLDNAEPAGEFLLRQTIASALPPPGFSPSRSHVWALSLPTGAVHLFQAGTPEMVVEWVTTANYWSARLSKAPLGEAVSNVEYGWGDGLLNAAVGLPRPSFASHDTARTSFEASFSASNSAVRSGTRPGDRATVHEWQQPTASMMASNLSEAEQLATLTAYVTTVEQELVTHNELRAAMRHVFSARHANTVRAMNNWERKSSYLLREIVKWRTYVEGLKEAGERKRGVDEKREKARIEKGEAEKEEKGSVENEEVETEEKVDEIPS</sequence>
<dbReference type="SUPFAM" id="SSF48425">
    <property type="entry name" value="Sec7 domain"/>
    <property type="match status" value="1"/>
</dbReference>
<feature type="compositionally biased region" description="Acidic residues" evidence="1">
    <location>
        <begin position="805"/>
        <end position="820"/>
    </location>
</feature>
<dbReference type="GO" id="GO:0005085">
    <property type="term" value="F:guanyl-nucleotide exchange factor activity"/>
    <property type="evidence" value="ECO:0007669"/>
    <property type="project" value="InterPro"/>
</dbReference>
<feature type="region of interest" description="Disordered" evidence="1">
    <location>
        <begin position="363"/>
        <end position="402"/>
    </location>
</feature>
<gene>
    <name evidence="3 5" type="ORF">P152DRAFT_401002</name>
</gene>
<dbReference type="Pfam" id="PF15410">
    <property type="entry name" value="PH_9"/>
    <property type="match status" value="1"/>
</dbReference>
<dbReference type="SUPFAM" id="SSF50729">
    <property type="entry name" value="PH domain-like"/>
    <property type="match status" value="1"/>
</dbReference>
<proteinExistence type="predicted"/>
<dbReference type="InterPro" id="IPR011993">
    <property type="entry name" value="PH-like_dom_sf"/>
</dbReference>
<evidence type="ECO:0000313" key="5">
    <source>
        <dbReference type="RefSeq" id="XP_033532295.1"/>
    </source>
</evidence>
<dbReference type="Gene3D" id="2.30.29.30">
    <property type="entry name" value="Pleckstrin-homology domain (PH domain)/Phosphotyrosine-binding domain (PTB)"/>
    <property type="match status" value="1"/>
</dbReference>
<feature type="region of interest" description="Disordered" evidence="1">
    <location>
        <begin position="775"/>
        <end position="820"/>
    </location>
</feature>
<dbReference type="GeneID" id="54417166"/>
<feature type="compositionally biased region" description="Basic and acidic residues" evidence="1">
    <location>
        <begin position="775"/>
        <end position="804"/>
    </location>
</feature>
<keyword evidence="4" id="KW-1185">Reference proteome</keyword>
<dbReference type="InterPro" id="IPR023394">
    <property type="entry name" value="Sec7_C_sf"/>
</dbReference>
<feature type="region of interest" description="Disordered" evidence="1">
    <location>
        <begin position="1"/>
        <end position="62"/>
    </location>
</feature>
<reference evidence="5" key="3">
    <citation type="submission" date="2025-04" db="UniProtKB">
        <authorList>
            <consortium name="RefSeq"/>
        </authorList>
    </citation>
    <scope>IDENTIFICATION</scope>
    <source>
        <strain evidence="5">CBS 781.70</strain>
    </source>
</reference>
<dbReference type="EMBL" id="ML975165">
    <property type="protein sequence ID" value="KAF1810664.1"/>
    <property type="molecule type" value="Genomic_DNA"/>
</dbReference>
<dbReference type="PANTHER" id="PTHR10663">
    <property type="entry name" value="GUANYL-NUCLEOTIDE EXCHANGE FACTOR"/>
    <property type="match status" value="1"/>
</dbReference>
<dbReference type="RefSeq" id="XP_033532295.1">
    <property type="nucleotide sequence ID" value="XM_033676596.1"/>
</dbReference>
<dbReference type="PANTHER" id="PTHR10663:SF373">
    <property type="entry name" value="PH AND SEC7 DOMAIN-CONTAINING PROTEIN C11E3.11C"/>
    <property type="match status" value="1"/>
</dbReference>